<dbReference type="GO" id="GO:0015074">
    <property type="term" value="P:DNA integration"/>
    <property type="evidence" value="ECO:0007669"/>
    <property type="project" value="InterPro"/>
</dbReference>
<dbReference type="GO" id="GO:0003677">
    <property type="term" value="F:DNA binding"/>
    <property type="evidence" value="ECO:0007669"/>
    <property type="project" value="UniProtKB-KW"/>
</dbReference>
<keyword evidence="3" id="KW-0233">DNA recombination</keyword>
<dbReference type="RefSeq" id="WP_097905129.1">
    <property type="nucleotide sequence ID" value="NZ_NVLK01000043.1"/>
</dbReference>
<dbReference type="InterPro" id="IPR050090">
    <property type="entry name" value="Tyrosine_recombinase_XerCD"/>
</dbReference>
<feature type="domain" description="Tyr recombinase" evidence="4">
    <location>
        <begin position="256"/>
        <end position="489"/>
    </location>
</feature>
<dbReference type="EMBL" id="NVLK01000043">
    <property type="protein sequence ID" value="PEC20402.1"/>
    <property type="molecule type" value="Genomic_DNA"/>
</dbReference>
<dbReference type="PANTHER" id="PTHR30349:SF41">
    <property type="entry name" value="INTEGRASE_RECOMBINASE PROTEIN MJ0367-RELATED"/>
    <property type="match status" value="1"/>
</dbReference>
<dbReference type="CDD" id="cd00397">
    <property type="entry name" value="DNA_BRE_C"/>
    <property type="match status" value="1"/>
</dbReference>
<dbReference type="Pfam" id="PF00589">
    <property type="entry name" value="Phage_integrase"/>
    <property type="match status" value="1"/>
</dbReference>
<gene>
    <name evidence="5" type="ORF">COM96_19390</name>
</gene>
<dbReference type="Proteomes" id="UP000220006">
    <property type="component" value="Unassembled WGS sequence"/>
</dbReference>
<dbReference type="SUPFAM" id="SSF56349">
    <property type="entry name" value="DNA breaking-rejoining enzymes"/>
    <property type="match status" value="1"/>
</dbReference>
<organism evidence="5 6">
    <name type="scientific">Bacillus cereus</name>
    <dbReference type="NCBI Taxonomy" id="1396"/>
    <lineage>
        <taxon>Bacteria</taxon>
        <taxon>Bacillati</taxon>
        <taxon>Bacillota</taxon>
        <taxon>Bacilli</taxon>
        <taxon>Bacillales</taxon>
        <taxon>Bacillaceae</taxon>
        <taxon>Bacillus</taxon>
        <taxon>Bacillus cereus group</taxon>
    </lineage>
</organism>
<protein>
    <recommendedName>
        <fullName evidence="4">Tyr recombinase domain-containing protein</fullName>
    </recommendedName>
</protein>
<dbReference type="AlphaFoldDB" id="A0A2A7HTM7"/>
<name>A0A2A7HTM7_BACCE</name>
<proteinExistence type="inferred from homology"/>
<dbReference type="PROSITE" id="PS51898">
    <property type="entry name" value="TYR_RECOMBINASE"/>
    <property type="match status" value="1"/>
</dbReference>
<accession>A0A2A7HTM7</accession>
<reference evidence="5 6" key="1">
    <citation type="submission" date="2017-09" db="EMBL/GenBank/DDBJ databases">
        <title>Large-scale bioinformatics analysis of Bacillus genomes uncovers conserved roles of natural products in bacterial physiology.</title>
        <authorList>
            <consortium name="Agbiome Team Llc"/>
            <person name="Bleich R.M."/>
            <person name="Grubbs K.J."/>
            <person name="Santa Maria K.C."/>
            <person name="Allen S.E."/>
            <person name="Farag S."/>
            <person name="Shank E.A."/>
            <person name="Bowers A."/>
        </authorList>
    </citation>
    <scope>NUCLEOTIDE SEQUENCE [LARGE SCALE GENOMIC DNA]</scope>
    <source>
        <strain evidence="5 6">AFS096845</strain>
    </source>
</reference>
<dbReference type="PANTHER" id="PTHR30349">
    <property type="entry name" value="PHAGE INTEGRASE-RELATED"/>
    <property type="match status" value="1"/>
</dbReference>
<evidence type="ECO:0000313" key="5">
    <source>
        <dbReference type="EMBL" id="PEC20402.1"/>
    </source>
</evidence>
<dbReference type="InterPro" id="IPR002104">
    <property type="entry name" value="Integrase_catalytic"/>
</dbReference>
<evidence type="ECO:0000259" key="4">
    <source>
        <dbReference type="PROSITE" id="PS51898"/>
    </source>
</evidence>
<evidence type="ECO:0000256" key="2">
    <source>
        <dbReference type="ARBA" id="ARBA00023125"/>
    </source>
</evidence>
<evidence type="ECO:0000256" key="3">
    <source>
        <dbReference type="ARBA" id="ARBA00023172"/>
    </source>
</evidence>
<dbReference type="GO" id="GO:0006310">
    <property type="term" value="P:DNA recombination"/>
    <property type="evidence" value="ECO:0007669"/>
    <property type="project" value="UniProtKB-KW"/>
</dbReference>
<comment type="similarity">
    <text evidence="1">Belongs to the 'phage' integrase family.</text>
</comment>
<comment type="caution">
    <text evidence="5">The sequence shown here is derived from an EMBL/GenBank/DDBJ whole genome shotgun (WGS) entry which is preliminary data.</text>
</comment>
<dbReference type="InterPro" id="IPR013762">
    <property type="entry name" value="Integrase-like_cat_sf"/>
</dbReference>
<evidence type="ECO:0000256" key="1">
    <source>
        <dbReference type="ARBA" id="ARBA00008857"/>
    </source>
</evidence>
<evidence type="ECO:0000313" key="6">
    <source>
        <dbReference type="Proteomes" id="UP000220006"/>
    </source>
</evidence>
<sequence length="505" mass="58416">MDYATLKATSNILDKVDQLKEYANIYSFSEINGLHYVDFIGRAEGKENAARNVIHIYTASHKLHYYGTCFLLKQKYNDTPINTISRQAHQLRRFLDFLEFWNIDLLEVDTFTVVVSFVSYLRLLKSLRATPKQAIKWSLLKKVPLHERAKHFSKVSPIGLNFEGIMVQDRFEDFSHNTISGIVETACKYLDFLKKETREFEDIDLTSIPVKQRAFTTTITGTTGRKTYVIGADVHAILSQASFSNPNASADRIQPLSEEVMTEEDVNNFMSLIPSGDIQTRLLFYILKSFGLRRSEARNLLFVSKNVPKDFYLWDINKAEEWLKNEMHGDLSYDNKLKGWVCNVEKREVDNFQSQNKTVKPRQIPNFFSQQELTNLLLEHIKERQLVMEETGQEHDYLFYSTSNNSKGEAITGGTIYSKYGSVISGSEKEDFYLNFSPHSFRHFFATHLIRIKRKPIYDVSRWLGHSDEKTTKKIYLHYLPGQDDLLTDDRVGDMASTFKNGGKV</sequence>
<dbReference type="InterPro" id="IPR011010">
    <property type="entry name" value="DNA_brk_join_enz"/>
</dbReference>
<keyword evidence="2" id="KW-0238">DNA-binding</keyword>
<dbReference type="Gene3D" id="1.10.443.10">
    <property type="entry name" value="Intergrase catalytic core"/>
    <property type="match status" value="1"/>
</dbReference>